<reference evidence="2" key="1">
    <citation type="journal article" date="2014" name="Int. J. Syst. Evol. Microbiol.">
        <title>Complete genome sequence of Corynebacterium casei LMG S-19264T (=DSM 44701T), isolated from a smear-ripened cheese.</title>
        <authorList>
            <consortium name="US DOE Joint Genome Institute (JGI-PGF)"/>
            <person name="Walter F."/>
            <person name="Albersmeier A."/>
            <person name="Kalinowski J."/>
            <person name="Ruckert C."/>
        </authorList>
    </citation>
    <scope>NUCLEOTIDE SEQUENCE</scope>
    <source>
        <strain evidence="2">CGMCC 1.12408</strain>
    </source>
</reference>
<evidence type="ECO:0000313" key="2">
    <source>
        <dbReference type="EMBL" id="GGA60731.1"/>
    </source>
</evidence>
<protein>
    <submittedName>
        <fullName evidence="2">Serine/threonine protein kinase</fullName>
    </submittedName>
</protein>
<name>A0A916RL30_9BACI</name>
<keyword evidence="2" id="KW-0723">Serine/threonine-protein kinase</keyword>
<keyword evidence="3" id="KW-1185">Reference proteome</keyword>
<dbReference type="SUPFAM" id="SSF56112">
    <property type="entry name" value="Protein kinase-like (PK-like)"/>
    <property type="match status" value="1"/>
</dbReference>
<dbReference type="PROSITE" id="PS50011">
    <property type="entry name" value="PROTEIN_KINASE_DOM"/>
    <property type="match status" value="1"/>
</dbReference>
<evidence type="ECO:0000313" key="3">
    <source>
        <dbReference type="Proteomes" id="UP000613512"/>
    </source>
</evidence>
<comment type="caution">
    <text evidence="2">The sequence shown here is derived from an EMBL/GenBank/DDBJ whole genome shotgun (WGS) entry which is preliminary data.</text>
</comment>
<dbReference type="Proteomes" id="UP000613512">
    <property type="component" value="Unassembled WGS sequence"/>
</dbReference>
<sequence length="297" mass="34415">MRKLQTITLDNVSFQLQEKYNFDWLTTMGNVFKVFDEQDSGNISFGIEKDGMKKFIKFAGAKTKEYNGKPEDAINTLKKSVHIYNDLQHKQLIRLLDNFEVENGYALVFEWFEGECLHSHWAFPPPLKYTHPDSPYFKFKNLPTHTRLKAFQSILEFHVHVERNHYVAVDFYDGSVLYDFNQHEIKICDIDLYKKKPFTNQMGRLWGSSRFMSPEEFELGAEIDSRTNVFNMGAIAFALLGGETDRSITKWDAGKELYEIATKAVSQDRSVRYATVEEFYNVWSGVASNLNSTISGN</sequence>
<dbReference type="InterPro" id="IPR000719">
    <property type="entry name" value="Prot_kinase_dom"/>
</dbReference>
<dbReference type="GO" id="GO:0004674">
    <property type="term" value="F:protein serine/threonine kinase activity"/>
    <property type="evidence" value="ECO:0007669"/>
    <property type="project" value="UniProtKB-KW"/>
</dbReference>
<dbReference type="RefSeq" id="WP_188382714.1">
    <property type="nucleotide sequence ID" value="NZ_BMEY01000001.1"/>
</dbReference>
<keyword evidence="2" id="KW-0808">Transferase</keyword>
<evidence type="ECO:0000259" key="1">
    <source>
        <dbReference type="PROSITE" id="PS50011"/>
    </source>
</evidence>
<reference evidence="2" key="2">
    <citation type="submission" date="2020-09" db="EMBL/GenBank/DDBJ databases">
        <authorList>
            <person name="Sun Q."/>
            <person name="Zhou Y."/>
        </authorList>
    </citation>
    <scope>NUCLEOTIDE SEQUENCE</scope>
    <source>
        <strain evidence="2">CGMCC 1.12408</strain>
    </source>
</reference>
<keyword evidence="2" id="KW-0418">Kinase</keyword>
<dbReference type="Gene3D" id="1.10.510.10">
    <property type="entry name" value="Transferase(Phosphotransferase) domain 1"/>
    <property type="match status" value="1"/>
</dbReference>
<dbReference type="Pfam" id="PF00069">
    <property type="entry name" value="Pkinase"/>
    <property type="match status" value="1"/>
</dbReference>
<feature type="domain" description="Protein kinase" evidence="1">
    <location>
        <begin position="20"/>
        <end position="297"/>
    </location>
</feature>
<dbReference type="GO" id="GO:0005524">
    <property type="term" value="F:ATP binding"/>
    <property type="evidence" value="ECO:0007669"/>
    <property type="project" value="InterPro"/>
</dbReference>
<gene>
    <name evidence="2" type="ORF">GCM10008025_00960</name>
</gene>
<proteinExistence type="predicted"/>
<dbReference type="InterPro" id="IPR011009">
    <property type="entry name" value="Kinase-like_dom_sf"/>
</dbReference>
<accession>A0A916RL30</accession>
<dbReference type="EMBL" id="BMEY01000001">
    <property type="protein sequence ID" value="GGA60731.1"/>
    <property type="molecule type" value="Genomic_DNA"/>
</dbReference>
<dbReference type="AlphaFoldDB" id="A0A916RL30"/>
<dbReference type="PANTHER" id="PTHR24347">
    <property type="entry name" value="SERINE/THREONINE-PROTEIN KINASE"/>
    <property type="match status" value="1"/>
</dbReference>
<organism evidence="2 3">
    <name type="scientific">Ornithinibacillus halotolerans</name>
    <dbReference type="NCBI Taxonomy" id="1274357"/>
    <lineage>
        <taxon>Bacteria</taxon>
        <taxon>Bacillati</taxon>
        <taxon>Bacillota</taxon>
        <taxon>Bacilli</taxon>
        <taxon>Bacillales</taxon>
        <taxon>Bacillaceae</taxon>
        <taxon>Ornithinibacillus</taxon>
    </lineage>
</organism>